<dbReference type="Proteomes" id="UP000694861">
    <property type="component" value="Linkage group LG3"/>
</dbReference>
<dbReference type="GeneID" id="107880683"/>
<feature type="region of interest" description="Disordered" evidence="1">
    <location>
        <begin position="439"/>
        <end position="482"/>
    </location>
</feature>
<dbReference type="RefSeq" id="XP_016648246.1">
    <property type="nucleotide sequence ID" value="XM_016792760.1"/>
</dbReference>
<protein>
    <submittedName>
        <fullName evidence="5">Uncharacterized protein LOC107880683</fullName>
    </submittedName>
</protein>
<sequence>MAGSGREVRVPIFNGDNYEFWSIKMRTIFKSHGLWDLVEKGLEWSDSRGADESVAKKKEKEESKGAGESGEQKMKRDVSSGSETEKLMKDAKALGLIQGAVRNVKLQSLRREFEYTRIRDDESLSAYITKLFDVINQIRVYDSICSVIEHSRDLNEIEVQEVVASLKSFELRLERHSENRIEKAFASLSVDAKPVKTGDQNNKQHKNWKSKGKKWDNKTSEGTKTPCKHCDCYSKKTAQHVNYATQVEAAPTMFYASNAIGAGITRDEEVWYLDSGCINHMTGKEDLLGDIDRNVTAKVEMGTGQRLEVTGKGTLVVETKVGKRYIKEIMVVPGLKENLLSVGQMIEHGYYLVFGDHKVKIYNNSSHSNLVAKAEMHLAYRASVDHSTELWHRRFRHLNMSSLKLLKEQDMVVGLPEIKGIKEFSSLCAISSSPVTVHRTEITTPPPLPTTPSDKNGPIRTATSSLSIPDPSPPRELPQPTGKCRETGRFLDRFSHLRYLSILHQFSRVRYGFSAILSALAVYGVGLERF</sequence>
<feature type="region of interest" description="Disordered" evidence="1">
    <location>
        <begin position="195"/>
        <end position="225"/>
    </location>
</feature>
<dbReference type="InterPro" id="IPR025724">
    <property type="entry name" value="GAG-pre-integrase_dom"/>
</dbReference>
<evidence type="ECO:0000313" key="4">
    <source>
        <dbReference type="Proteomes" id="UP000694861"/>
    </source>
</evidence>
<gene>
    <name evidence="5" type="primary">LOC107880683</name>
</gene>
<feature type="compositionally biased region" description="Basic residues" evidence="1">
    <location>
        <begin position="203"/>
        <end position="212"/>
    </location>
</feature>
<organism evidence="4 5">
    <name type="scientific">Prunus mume</name>
    <name type="common">Japanese apricot</name>
    <name type="synonym">Armeniaca mume</name>
    <dbReference type="NCBI Taxonomy" id="102107"/>
    <lineage>
        <taxon>Eukaryota</taxon>
        <taxon>Viridiplantae</taxon>
        <taxon>Streptophyta</taxon>
        <taxon>Embryophyta</taxon>
        <taxon>Tracheophyta</taxon>
        <taxon>Spermatophyta</taxon>
        <taxon>Magnoliopsida</taxon>
        <taxon>eudicotyledons</taxon>
        <taxon>Gunneridae</taxon>
        <taxon>Pentapetalae</taxon>
        <taxon>rosids</taxon>
        <taxon>fabids</taxon>
        <taxon>Rosales</taxon>
        <taxon>Rosaceae</taxon>
        <taxon>Amygdaloideae</taxon>
        <taxon>Amygdaleae</taxon>
        <taxon>Prunus</taxon>
    </lineage>
</organism>
<feature type="domain" description="Retrovirus-related Pol polyprotein from transposon TNT 1-94-like beta-barrel" evidence="3">
    <location>
        <begin position="271"/>
        <end position="350"/>
    </location>
</feature>
<reference evidence="4" key="1">
    <citation type="journal article" date="2012" name="Nat. Commun.">
        <title>The genome of Prunus mume.</title>
        <authorList>
            <person name="Zhang Q."/>
            <person name="Chen W."/>
            <person name="Sun L."/>
            <person name="Zhao F."/>
            <person name="Huang B."/>
            <person name="Yang W."/>
            <person name="Tao Y."/>
            <person name="Wang J."/>
            <person name="Yuan Z."/>
            <person name="Fan G."/>
            <person name="Xing Z."/>
            <person name="Han C."/>
            <person name="Pan H."/>
            <person name="Zhong X."/>
            <person name="Shi W."/>
            <person name="Liang X."/>
            <person name="Du D."/>
            <person name="Sun F."/>
            <person name="Xu Z."/>
            <person name="Hao R."/>
            <person name="Lv T."/>
            <person name="Lv Y."/>
            <person name="Zheng Z."/>
            <person name="Sun M."/>
            <person name="Luo L."/>
            <person name="Cai M."/>
            <person name="Gao Y."/>
            <person name="Wang J."/>
            <person name="Yin Y."/>
            <person name="Xu X."/>
            <person name="Cheng T."/>
            <person name="Wang J."/>
        </authorList>
    </citation>
    <scope>NUCLEOTIDE SEQUENCE [LARGE SCALE GENOMIC DNA]</scope>
</reference>
<feature type="domain" description="GAG-pre-integrase" evidence="2">
    <location>
        <begin position="381"/>
        <end position="428"/>
    </location>
</feature>
<dbReference type="Pfam" id="PF22936">
    <property type="entry name" value="Pol_BBD"/>
    <property type="match status" value="1"/>
</dbReference>
<proteinExistence type="predicted"/>
<dbReference type="PANTHER" id="PTHR35317:SF35">
    <property type="entry name" value="DUF4219 DOMAIN-CONTAINING PROTEIN"/>
    <property type="match status" value="1"/>
</dbReference>
<dbReference type="PANTHER" id="PTHR35317">
    <property type="entry name" value="OS04G0629600 PROTEIN"/>
    <property type="match status" value="1"/>
</dbReference>
<reference evidence="5" key="2">
    <citation type="submission" date="2025-08" db="UniProtKB">
        <authorList>
            <consortium name="RefSeq"/>
        </authorList>
    </citation>
    <scope>IDENTIFICATION</scope>
</reference>
<evidence type="ECO:0000313" key="5">
    <source>
        <dbReference type="RefSeq" id="XP_016648246.1"/>
    </source>
</evidence>
<accession>A0ABM1LLG9</accession>
<dbReference type="Pfam" id="PF13976">
    <property type="entry name" value="gag_pre-integrs"/>
    <property type="match status" value="1"/>
</dbReference>
<evidence type="ECO:0000256" key="1">
    <source>
        <dbReference type="SAM" id="MobiDB-lite"/>
    </source>
</evidence>
<name>A0ABM1LLG9_PRUMU</name>
<feature type="region of interest" description="Disordered" evidence="1">
    <location>
        <begin position="48"/>
        <end position="83"/>
    </location>
</feature>
<evidence type="ECO:0000259" key="2">
    <source>
        <dbReference type="Pfam" id="PF13976"/>
    </source>
</evidence>
<dbReference type="InterPro" id="IPR054722">
    <property type="entry name" value="PolX-like_BBD"/>
</dbReference>
<keyword evidence="4" id="KW-1185">Reference proteome</keyword>
<evidence type="ECO:0000259" key="3">
    <source>
        <dbReference type="Pfam" id="PF22936"/>
    </source>
</evidence>